<keyword evidence="2" id="KW-1003">Cell membrane</keyword>
<keyword evidence="3 6" id="KW-0812">Transmembrane</keyword>
<evidence type="ECO:0000256" key="4">
    <source>
        <dbReference type="ARBA" id="ARBA00022989"/>
    </source>
</evidence>
<keyword evidence="5 6" id="KW-0472">Membrane</keyword>
<evidence type="ECO:0000256" key="3">
    <source>
        <dbReference type="ARBA" id="ARBA00022692"/>
    </source>
</evidence>
<keyword evidence="8" id="KW-1185">Reference proteome</keyword>
<name>A0A2Z2KD07_9BACL</name>
<dbReference type="OrthoDB" id="512217at2"/>
<feature type="transmembrane region" description="Helical" evidence="6">
    <location>
        <begin position="363"/>
        <end position="386"/>
    </location>
</feature>
<dbReference type="EMBL" id="CP021780">
    <property type="protein sequence ID" value="ASA23804.1"/>
    <property type="molecule type" value="Genomic_DNA"/>
</dbReference>
<feature type="transmembrane region" description="Helical" evidence="6">
    <location>
        <begin position="55"/>
        <end position="76"/>
    </location>
</feature>
<dbReference type="RefSeq" id="WP_087917790.1">
    <property type="nucleotide sequence ID" value="NZ_CP021780.1"/>
</dbReference>
<accession>A0A2Z2KD07</accession>
<sequence>MKIDFLKTLSNEKDKVMVNNIIASFLIKGAALLISFFSLPAYIKYFDNQNVLGVWYTVLSVLTWILSFDFGIGNGLRNNLVAALVRNDKLEIRRYISSAYFIIGAVVVTITLVGSIFFKFINWNSIFNISETLISASTMLFVLKCVFYTIMLQLFFGLISSILYALQKSAINNLITLITSASQFVFILFFKSVDIETNIKMLSVVFLLCVNLPLIVTTIIIFSTSLKGAFPSYKYLNKRIANGILQLGGMFFLNQIMYMLITGTNSLLITKFNVPESVVDYQIYYRLFSLPGMLFMLALTPLWSAITRACEERDVAWINKYFKLLHKFVIILIFLQFIMIPFLQLVINVWLGDNSITVEINKSLIFALFGSVFIYQSVLSTFACGIGEIKLQLFFYSVGVVFKLFFIVIGMSLFNDWIIVVLSDIVILLPYCFFQFIALKRHFSIMKH</sequence>
<dbReference type="InterPro" id="IPR050833">
    <property type="entry name" value="Poly_Biosynth_Transport"/>
</dbReference>
<reference evidence="7 8" key="1">
    <citation type="submission" date="2017-06" db="EMBL/GenBank/DDBJ databases">
        <title>Complete genome sequence of Paenibacillus donghaensis KCTC 13049T isolated from East Sea sediment, South Korea.</title>
        <authorList>
            <person name="Jung B.K."/>
            <person name="Hong S.-J."/>
            <person name="Shin J.-H."/>
        </authorList>
    </citation>
    <scope>NUCLEOTIDE SEQUENCE [LARGE SCALE GENOMIC DNA]</scope>
    <source>
        <strain evidence="7 8">KCTC 13049</strain>
    </source>
</reference>
<proteinExistence type="predicted"/>
<dbReference type="AlphaFoldDB" id="A0A2Z2KD07"/>
<evidence type="ECO:0000256" key="6">
    <source>
        <dbReference type="SAM" id="Phobius"/>
    </source>
</evidence>
<evidence type="ECO:0000313" key="8">
    <source>
        <dbReference type="Proteomes" id="UP000249890"/>
    </source>
</evidence>
<dbReference type="PANTHER" id="PTHR30250">
    <property type="entry name" value="PST FAMILY PREDICTED COLANIC ACID TRANSPORTER"/>
    <property type="match status" value="1"/>
</dbReference>
<protein>
    <recommendedName>
        <fullName evidence="9">Polysaccharide biosynthesis protein</fullName>
    </recommendedName>
</protein>
<dbReference type="PANTHER" id="PTHR30250:SF11">
    <property type="entry name" value="O-ANTIGEN TRANSPORTER-RELATED"/>
    <property type="match status" value="1"/>
</dbReference>
<feature type="transmembrane region" description="Helical" evidence="6">
    <location>
        <begin position="243"/>
        <end position="263"/>
    </location>
</feature>
<feature type="transmembrane region" description="Helical" evidence="6">
    <location>
        <begin position="173"/>
        <end position="190"/>
    </location>
</feature>
<evidence type="ECO:0000313" key="7">
    <source>
        <dbReference type="EMBL" id="ASA23804.1"/>
    </source>
</evidence>
<evidence type="ECO:0008006" key="9">
    <source>
        <dbReference type="Google" id="ProtNLM"/>
    </source>
</evidence>
<evidence type="ECO:0000256" key="5">
    <source>
        <dbReference type="ARBA" id="ARBA00023136"/>
    </source>
</evidence>
<comment type="subcellular location">
    <subcellularLocation>
        <location evidence="1">Cell membrane</location>
        <topology evidence="1">Multi-pass membrane protein</topology>
    </subcellularLocation>
</comment>
<feature type="transmembrane region" description="Helical" evidence="6">
    <location>
        <begin position="141"/>
        <end position="166"/>
    </location>
</feature>
<evidence type="ECO:0000256" key="2">
    <source>
        <dbReference type="ARBA" id="ARBA00022475"/>
    </source>
</evidence>
<dbReference type="Proteomes" id="UP000249890">
    <property type="component" value="Chromosome"/>
</dbReference>
<gene>
    <name evidence="7" type="ORF">B9T62_25290</name>
</gene>
<feature type="transmembrane region" description="Helical" evidence="6">
    <location>
        <begin position="97"/>
        <end position="121"/>
    </location>
</feature>
<feature type="transmembrane region" description="Helical" evidence="6">
    <location>
        <begin position="328"/>
        <end position="351"/>
    </location>
</feature>
<dbReference type="KEGG" id="pdh:B9T62_25290"/>
<feature type="transmembrane region" description="Helical" evidence="6">
    <location>
        <begin position="283"/>
        <end position="307"/>
    </location>
</feature>
<evidence type="ECO:0000256" key="1">
    <source>
        <dbReference type="ARBA" id="ARBA00004651"/>
    </source>
</evidence>
<feature type="transmembrane region" description="Helical" evidence="6">
    <location>
        <begin position="21"/>
        <end position="43"/>
    </location>
</feature>
<dbReference type="GO" id="GO:0005886">
    <property type="term" value="C:plasma membrane"/>
    <property type="evidence" value="ECO:0007669"/>
    <property type="project" value="UniProtKB-SubCell"/>
</dbReference>
<feature type="transmembrane region" description="Helical" evidence="6">
    <location>
        <begin position="417"/>
        <end position="439"/>
    </location>
</feature>
<feature type="transmembrane region" description="Helical" evidence="6">
    <location>
        <begin position="202"/>
        <end position="222"/>
    </location>
</feature>
<keyword evidence="4 6" id="KW-1133">Transmembrane helix</keyword>
<organism evidence="7 8">
    <name type="scientific">Paenibacillus donghaensis</name>
    <dbReference type="NCBI Taxonomy" id="414771"/>
    <lineage>
        <taxon>Bacteria</taxon>
        <taxon>Bacillati</taxon>
        <taxon>Bacillota</taxon>
        <taxon>Bacilli</taxon>
        <taxon>Bacillales</taxon>
        <taxon>Paenibacillaceae</taxon>
        <taxon>Paenibacillus</taxon>
    </lineage>
</organism>
<feature type="transmembrane region" description="Helical" evidence="6">
    <location>
        <begin position="393"/>
        <end position="411"/>
    </location>
</feature>